<dbReference type="RefSeq" id="WP_140927868.1">
    <property type="nucleotide sequence ID" value="NZ_VFSU01000021.1"/>
</dbReference>
<dbReference type="GO" id="GO:0008270">
    <property type="term" value="F:zinc ion binding"/>
    <property type="evidence" value="ECO:0007669"/>
    <property type="project" value="UniProtKB-KW"/>
</dbReference>
<evidence type="ECO:0000313" key="3">
    <source>
        <dbReference type="Proteomes" id="UP000319897"/>
    </source>
</evidence>
<dbReference type="EMBL" id="VFSU01000021">
    <property type="protein sequence ID" value="TPE61809.1"/>
    <property type="molecule type" value="Genomic_DNA"/>
</dbReference>
<dbReference type="InterPro" id="IPR019401">
    <property type="entry name" value="Znf_CHCC"/>
</dbReference>
<reference evidence="2 3" key="1">
    <citation type="submission" date="2019-06" db="EMBL/GenBank/DDBJ databases">
        <authorList>
            <person name="Lee I."/>
            <person name="Jang G.I."/>
            <person name="Hwang C.Y."/>
        </authorList>
    </citation>
    <scope>NUCLEOTIDE SEQUENCE [LARGE SCALE GENOMIC DNA]</scope>
    <source>
        <strain evidence="2 3">PAMC 28131</strain>
    </source>
</reference>
<evidence type="ECO:0000259" key="1">
    <source>
        <dbReference type="Pfam" id="PF10276"/>
    </source>
</evidence>
<keyword evidence="2" id="KW-0862">Zinc</keyword>
<evidence type="ECO:0000313" key="2">
    <source>
        <dbReference type="EMBL" id="TPE61809.1"/>
    </source>
</evidence>
<feature type="domain" description="Zinc finger CHCC-type" evidence="1">
    <location>
        <begin position="15"/>
        <end position="51"/>
    </location>
</feature>
<dbReference type="Proteomes" id="UP000319897">
    <property type="component" value="Unassembled WGS sequence"/>
</dbReference>
<dbReference type="Pfam" id="PF10276">
    <property type="entry name" value="zf-CHCC"/>
    <property type="match status" value="1"/>
</dbReference>
<gene>
    <name evidence="2" type="ORF">FJQ54_07900</name>
</gene>
<protein>
    <submittedName>
        <fullName evidence="2">Zinc-finger domain-containing protein</fullName>
    </submittedName>
</protein>
<sequence>MVTAPPPPETRTVHSRRVACDGDEGALGHPRIWLQIDERNFADCPYCDRRFVLEGDGGGDHH</sequence>
<proteinExistence type="predicted"/>
<comment type="caution">
    <text evidence="2">The sequence shown here is derived from an EMBL/GenBank/DDBJ whole genome shotgun (WGS) entry which is preliminary data.</text>
</comment>
<name>A0A501XMX1_9SPHN</name>
<dbReference type="SUPFAM" id="SSF57802">
    <property type="entry name" value="Rubredoxin-like"/>
    <property type="match status" value="1"/>
</dbReference>
<accession>A0A501XMX1</accession>
<keyword evidence="2" id="KW-0863">Zinc-finger</keyword>
<keyword evidence="3" id="KW-1185">Reference proteome</keyword>
<dbReference type="OrthoDB" id="7391570at2"/>
<keyword evidence="2" id="KW-0479">Metal-binding</keyword>
<dbReference type="Gene3D" id="2.60.260.40">
    <property type="entry name" value="q5lls5 like domains"/>
    <property type="match status" value="1"/>
</dbReference>
<organism evidence="2 3">
    <name type="scientific">Sandaracinobacter neustonicus</name>
    <dbReference type="NCBI Taxonomy" id="1715348"/>
    <lineage>
        <taxon>Bacteria</taxon>
        <taxon>Pseudomonadati</taxon>
        <taxon>Pseudomonadota</taxon>
        <taxon>Alphaproteobacteria</taxon>
        <taxon>Sphingomonadales</taxon>
        <taxon>Sphingosinicellaceae</taxon>
        <taxon>Sandaracinobacter</taxon>
    </lineage>
</organism>
<dbReference type="AlphaFoldDB" id="A0A501XMX1"/>